<comment type="caution">
    <text evidence="3">The sequence shown here is derived from an EMBL/GenBank/DDBJ whole genome shotgun (WGS) entry which is preliminary data.</text>
</comment>
<feature type="domain" description="GFO/IDH/MocA-like oxidoreductase" evidence="2">
    <location>
        <begin position="166"/>
        <end position="246"/>
    </location>
</feature>
<dbReference type="OrthoDB" id="9815825at2"/>
<evidence type="ECO:0000313" key="4">
    <source>
        <dbReference type="Proteomes" id="UP000238205"/>
    </source>
</evidence>
<dbReference type="GO" id="GO:0000166">
    <property type="term" value="F:nucleotide binding"/>
    <property type="evidence" value="ECO:0007669"/>
    <property type="project" value="InterPro"/>
</dbReference>
<dbReference type="SUPFAM" id="SSF51735">
    <property type="entry name" value="NAD(P)-binding Rossmann-fold domains"/>
    <property type="match status" value="1"/>
</dbReference>
<sequence>MTTLRLGTIGTSGITEQFIEAALKSNKYSLEAVYSRSQEKATQFKDQFGAAKAYADWDAFLSDPEIDVIYIASPNSLHFNQAKQVLKHQKHAIVEKPIVTTLSDWDELIELAKQQNKLVVEAARHIFEPNFIKATELIQKLPKVYGASLTYSKYSSRYDNVLNGEEPAIFSTRFAGGAANDLGIYVVYAAIQWFGKPNSVHAFTQKISTGVDGKGTAILRYPDFDVTIHFGKINTSLHQSEVYGPDHTLVLDAITGLSEARLIDVRTKDLETVPMDEPSDNPLIWEAVAFADVMTDFDTAESKNSLSKWWTLSKQVHEVLEEIRQQSN</sequence>
<dbReference type="PANTHER" id="PTHR43054:SF1">
    <property type="entry name" value="SCYLLO-INOSITOL 2-DEHYDROGENASE (NADP(+)) IOLU"/>
    <property type="match status" value="1"/>
</dbReference>
<dbReference type="Pfam" id="PF22725">
    <property type="entry name" value="GFO_IDH_MocA_C3"/>
    <property type="match status" value="1"/>
</dbReference>
<keyword evidence="4" id="KW-1185">Reference proteome</keyword>
<evidence type="ECO:0000259" key="2">
    <source>
        <dbReference type="Pfam" id="PF22725"/>
    </source>
</evidence>
<accession>A0A2T0W7V4</accession>
<dbReference type="Pfam" id="PF01408">
    <property type="entry name" value="GFO_IDH_MocA"/>
    <property type="match status" value="1"/>
</dbReference>
<dbReference type="RefSeq" id="WP_106192855.1">
    <property type="nucleotide sequence ID" value="NZ_PVTO01000009.1"/>
</dbReference>
<dbReference type="InterPro" id="IPR055170">
    <property type="entry name" value="GFO_IDH_MocA-like_dom"/>
</dbReference>
<proteinExistence type="predicted"/>
<dbReference type="SUPFAM" id="SSF55347">
    <property type="entry name" value="Glyceraldehyde-3-phosphate dehydrogenase-like, C-terminal domain"/>
    <property type="match status" value="1"/>
</dbReference>
<name>A0A2T0W7V4_9LACT</name>
<dbReference type="InterPro" id="IPR000683">
    <property type="entry name" value="Gfo/Idh/MocA-like_OxRdtase_N"/>
</dbReference>
<dbReference type="Proteomes" id="UP000238205">
    <property type="component" value="Unassembled WGS sequence"/>
</dbReference>
<dbReference type="Gene3D" id="3.40.50.720">
    <property type="entry name" value="NAD(P)-binding Rossmann-like Domain"/>
    <property type="match status" value="1"/>
</dbReference>
<dbReference type="InterPro" id="IPR036291">
    <property type="entry name" value="NAD(P)-bd_dom_sf"/>
</dbReference>
<organism evidence="3 4">
    <name type="scientific">Alkalibacterium olivapovliticus</name>
    <dbReference type="NCBI Taxonomy" id="99907"/>
    <lineage>
        <taxon>Bacteria</taxon>
        <taxon>Bacillati</taxon>
        <taxon>Bacillota</taxon>
        <taxon>Bacilli</taxon>
        <taxon>Lactobacillales</taxon>
        <taxon>Carnobacteriaceae</taxon>
        <taxon>Alkalibacterium</taxon>
    </lineage>
</organism>
<dbReference type="PANTHER" id="PTHR43054">
    <property type="match status" value="1"/>
</dbReference>
<dbReference type="EMBL" id="PVTO01000009">
    <property type="protein sequence ID" value="PRY82746.1"/>
    <property type="molecule type" value="Genomic_DNA"/>
</dbReference>
<dbReference type="AlphaFoldDB" id="A0A2T0W7V4"/>
<protein>
    <submittedName>
        <fullName evidence="3">Putative dehydrogenase</fullName>
    </submittedName>
</protein>
<gene>
    <name evidence="3" type="ORF">CLV38_10976</name>
</gene>
<reference evidence="3 4" key="1">
    <citation type="submission" date="2018-03" db="EMBL/GenBank/DDBJ databases">
        <title>Genomic Encyclopedia of Archaeal and Bacterial Type Strains, Phase II (KMG-II): from individual species to whole genera.</title>
        <authorList>
            <person name="Goeker M."/>
        </authorList>
    </citation>
    <scope>NUCLEOTIDE SEQUENCE [LARGE SCALE GENOMIC DNA]</scope>
    <source>
        <strain evidence="3 4">DSM 13175</strain>
    </source>
</reference>
<dbReference type="Gene3D" id="3.30.360.10">
    <property type="entry name" value="Dihydrodipicolinate Reductase, domain 2"/>
    <property type="match status" value="1"/>
</dbReference>
<feature type="domain" description="Gfo/Idh/MocA-like oxidoreductase N-terminal" evidence="1">
    <location>
        <begin position="5"/>
        <end position="120"/>
    </location>
</feature>
<evidence type="ECO:0000259" key="1">
    <source>
        <dbReference type="Pfam" id="PF01408"/>
    </source>
</evidence>
<evidence type="ECO:0000313" key="3">
    <source>
        <dbReference type="EMBL" id="PRY82746.1"/>
    </source>
</evidence>